<evidence type="ECO:0000313" key="2">
    <source>
        <dbReference type="Proteomes" id="UP001233999"/>
    </source>
</evidence>
<sequence>TCDSEKSVKGTPYMSIDFSHLAYFGLTFDSFTLGRFVSFTADGCPDGSLQISEADRPIVGGSWCGTSWGAALYYSETRTVSLALKLTRLARDQTGYNFDYRMGYKMLPRSAAIVRYGGSVPGTLHTIPPANLTTTVSPLVTPVSVPTLTDIPTVTPTSSSKYYLGDLMAGTYCSRIFSDCDRKACRLQSPNFPGVYPRNLTCYYAVRQHDVPPGKQALIAVRQPKGQLVAIRSQSALYGPSSQQQQHRSRELK</sequence>
<reference evidence="1" key="2">
    <citation type="submission" date="2023-05" db="EMBL/GenBank/DDBJ databases">
        <authorList>
            <person name="Fouks B."/>
        </authorList>
    </citation>
    <scope>NUCLEOTIDE SEQUENCE</scope>
    <source>
        <strain evidence="1">Stay&amp;Tobe</strain>
        <tissue evidence="1">Testes</tissue>
    </source>
</reference>
<name>A0AAD7ZBC6_DIPPU</name>
<dbReference type="PANTHER" id="PTHR47537:SF4">
    <property type="entry name" value="GH12701P"/>
    <property type="match status" value="1"/>
</dbReference>
<organism evidence="1 2">
    <name type="scientific">Diploptera punctata</name>
    <name type="common">Pacific beetle cockroach</name>
    <dbReference type="NCBI Taxonomy" id="6984"/>
    <lineage>
        <taxon>Eukaryota</taxon>
        <taxon>Metazoa</taxon>
        <taxon>Ecdysozoa</taxon>
        <taxon>Arthropoda</taxon>
        <taxon>Hexapoda</taxon>
        <taxon>Insecta</taxon>
        <taxon>Pterygota</taxon>
        <taxon>Neoptera</taxon>
        <taxon>Polyneoptera</taxon>
        <taxon>Dictyoptera</taxon>
        <taxon>Blattodea</taxon>
        <taxon>Blaberoidea</taxon>
        <taxon>Blaberidae</taxon>
        <taxon>Diplopterinae</taxon>
        <taxon>Diploptera</taxon>
    </lineage>
</organism>
<reference evidence="1" key="1">
    <citation type="journal article" date="2023" name="IScience">
        <title>Live-bearing cockroach genome reveals convergent evolutionary mechanisms linked to viviparity in insects and beyond.</title>
        <authorList>
            <person name="Fouks B."/>
            <person name="Harrison M.C."/>
            <person name="Mikhailova A.A."/>
            <person name="Marchal E."/>
            <person name="English S."/>
            <person name="Carruthers M."/>
            <person name="Jennings E.C."/>
            <person name="Chiamaka E.L."/>
            <person name="Frigard R.A."/>
            <person name="Pippel M."/>
            <person name="Attardo G.M."/>
            <person name="Benoit J.B."/>
            <person name="Bornberg-Bauer E."/>
            <person name="Tobe S.S."/>
        </authorList>
    </citation>
    <scope>NUCLEOTIDE SEQUENCE</scope>
    <source>
        <strain evidence="1">Stay&amp;Tobe</strain>
    </source>
</reference>
<dbReference type="SUPFAM" id="SSF49854">
    <property type="entry name" value="Spermadhesin, CUB domain"/>
    <property type="match status" value="1"/>
</dbReference>
<gene>
    <name evidence="1" type="ORF">L9F63_005847</name>
</gene>
<evidence type="ECO:0000313" key="1">
    <source>
        <dbReference type="EMBL" id="KAJ9577580.1"/>
    </source>
</evidence>
<feature type="non-terminal residue" evidence="1">
    <location>
        <position position="253"/>
    </location>
</feature>
<dbReference type="AlphaFoldDB" id="A0AAD7ZBC6"/>
<dbReference type="Proteomes" id="UP001233999">
    <property type="component" value="Unassembled WGS sequence"/>
</dbReference>
<protein>
    <recommendedName>
        <fullName evidence="3">CUB domain-containing protein</fullName>
    </recommendedName>
</protein>
<keyword evidence="2" id="KW-1185">Reference proteome</keyword>
<proteinExistence type="predicted"/>
<dbReference type="InterPro" id="IPR053207">
    <property type="entry name" value="Non-NMDA_GluR_Accessory"/>
</dbReference>
<dbReference type="PANTHER" id="PTHR47537">
    <property type="entry name" value="CUBILIN"/>
    <property type="match status" value="1"/>
</dbReference>
<evidence type="ECO:0008006" key="3">
    <source>
        <dbReference type="Google" id="ProtNLM"/>
    </source>
</evidence>
<dbReference type="InterPro" id="IPR035914">
    <property type="entry name" value="Sperma_CUB_dom_sf"/>
</dbReference>
<dbReference type="EMBL" id="JASPKZ010009353">
    <property type="protein sequence ID" value="KAJ9577580.1"/>
    <property type="molecule type" value="Genomic_DNA"/>
</dbReference>
<comment type="caution">
    <text evidence="1">The sequence shown here is derived from an EMBL/GenBank/DDBJ whole genome shotgun (WGS) entry which is preliminary data.</text>
</comment>
<accession>A0AAD7ZBC6</accession>
<feature type="non-terminal residue" evidence="1">
    <location>
        <position position="1"/>
    </location>
</feature>
<dbReference type="GO" id="GO:0005886">
    <property type="term" value="C:plasma membrane"/>
    <property type="evidence" value="ECO:0007669"/>
    <property type="project" value="TreeGrafter"/>
</dbReference>